<dbReference type="HOGENOM" id="CLU_2702465_0_0_10"/>
<proteinExistence type="predicted"/>
<reference evidence="1 2" key="1">
    <citation type="journal article" date="2009" name="J. Bacteriol.">
        <title>Complete genome sequence of Robiginitalea biformata HTCC2501.</title>
        <authorList>
            <person name="Oh H.M."/>
            <person name="Giovannoni S.J."/>
            <person name="Lee K."/>
            <person name="Ferriera S."/>
            <person name="Johnson J."/>
            <person name="Cho J.C."/>
        </authorList>
    </citation>
    <scope>NUCLEOTIDE SEQUENCE [LARGE SCALE GENOMIC DNA]</scope>
    <source>
        <strain evidence="2">ATCC BAA-864 / HTCC2501 / KCTC 12146</strain>
    </source>
</reference>
<gene>
    <name evidence="1" type="ordered locus">RB2501_05170</name>
</gene>
<dbReference type="AlphaFoldDB" id="A4CH54"/>
<organism evidence="1 2">
    <name type="scientific">Robiginitalea biformata (strain ATCC BAA-864 / DSM 15991 / KCTC 12146 / HTCC2501)</name>
    <dbReference type="NCBI Taxonomy" id="313596"/>
    <lineage>
        <taxon>Bacteria</taxon>
        <taxon>Pseudomonadati</taxon>
        <taxon>Bacteroidota</taxon>
        <taxon>Flavobacteriia</taxon>
        <taxon>Flavobacteriales</taxon>
        <taxon>Flavobacteriaceae</taxon>
        <taxon>Robiginitalea</taxon>
    </lineage>
</organism>
<evidence type="ECO:0000313" key="1">
    <source>
        <dbReference type="EMBL" id="EAR16262.1"/>
    </source>
</evidence>
<dbReference type="KEGG" id="rbi:RB2501_05170"/>
<evidence type="ECO:0000313" key="2">
    <source>
        <dbReference type="Proteomes" id="UP000009049"/>
    </source>
</evidence>
<keyword evidence="2" id="KW-1185">Reference proteome</keyword>
<sequence>MGKKKKKKKCAAELLLLREQRLQEILRTGCAPEGCKSKCCKKFKKGEHKRCRKCPCKDLLKLARSNPGFQQVA</sequence>
<protein>
    <submittedName>
        <fullName evidence="1">Uncharacterized protein</fullName>
    </submittedName>
</protein>
<dbReference type="Proteomes" id="UP000009049">
    <property type="component" value="Chromosome"/>
</dbReference>
<name>A4CH54_ROBBH</name>
<dbReference type="EMBL" id="CP001712">
    <property type="protein sequence ID" value="EAR16262.1"/>
    <property type="molecule type" value="Genomic_DNA"/>
</dbReference>
<accession>A4CH54</accession>